<accession>A7TSC3</accession>
<dbReference type="GO" id="GO:0019789">
    <property type="term" value="F:SUMO transferase activity"/>
    <property type="evidence" value="ECO:0007669"/>
    <property type="project" value="EnsemblFungi"/>
</dbReference>
<feature type="domain" description="MAGE" evidence="2">
    <location>
        <begin position="36"/>
        <end position="273"/>
    </location>
</feature>
<dbReference type="HOGENOM" id="CLU_081930_0_0_1"/>
<dbReference type="SMART" id="SM01373">
    <property type="entry name" value="MAGE"/>
    <property type="match status" value="1"/>
</dbReference>
<dbReference type="STRING" id="436907.A7TSC3"/>
<dbReference type="Pfam" id="PF01454">
    <property type="entry name" value="MAGE"/>
    <property type="match status" value="1"/>
</dbReference>
<dbReference type="Gene3D" id="1.10.10.1210">
    <property type="entry name" value="MAGE homology domain, winged helix WH2 motif"/>
    <property type="match status" value="1"/>
</dbReference>
<dbReference type="OrthoDB" id="205198at2759"/>
<dbReference type="InterPro" id="IPR041899">
    <property type="entry name" value="MAGE_WH2"/>
</dbReference>
<dbReference type="EMBL" id="DS480505">
    <property type="protein sequence ID" value="EDO14835.1"/>
    <property type="molecule type" value="Genomic_DNA"/>
</dbReference>
<dbReference type="PANTHER" id="PTHR11736">
    <property type="entry name" value="MELANOMA-ASSOCIATED ANTIGEN MAGE ANTIGEN"/>
    <property type="match status" value="1"/>
</dbReference>
<gene>
    <name evidence="3" type="ORF">Kpol_364p7</name>
</gene>
<dbReference type="InterPro" id="IPR041898">
    <property type="entry name" value="MAGE_WH1"/>
</dbReference>
<dbReference type="AlphaFoldDB" id="A7TSC3"/>
<dbReference type="PhylomeDB" id="A7TSC3"/>
<dbReference type="RefSeq" id="XP_001642693.1">
    <property type="nucleotide sequence ID" value="XM_001642643.1"/>
</dbReference>
<evidence type="ECO:0000256" key="1">
    <source>
        <dbReference type="SAM" id="MobiDB-lite"/>
    </source>
</evidence>
<dbReference type="FunCoup" id="A7TSC3">
    <property type="interactions" value="59"/>
</dbReference>
<protein>
    <recommendedName>
        <fullName evidence="2">MAGE domain-containing protein</fullName>
    </recommendedName>
</protein>
<keyword evidence="4" id="KW-1185">Reference proteome</keyword>
<sequence length="308" mass="35052">MVQNNTNREPSNDVEDSEGSSNSSVNPSVSKISARAVRFILSLVETQNSIINKIRLQKSISQFIKQEDTGKVRFDEVFREINKILWEIYGYELRGIPAKNENEDNQSGVSETQIASSSNSSKYQNFILLNKLKSLDSIEELRFEHGNDMYMDLIEDGSYRGDEIEGGTEYTISNSIGDEIEYVFKGIVLIVISCILFEKNSILDSELLNRLQGFGIPIDGTKIPILKYNVDELLKKMERRGYVSKIEEQSGSSKILIYMIGKRTMMEFDVESLAKFIQKIFNIEDEQLTQELEDNIKNSIGNAYKSAI</sequence>
<evidence type="ECO:0000259" key="2">
    <source>
        <dbReference type="SMART" id="SM01373"/>
    </source>
</evidence>
<dbReference type="InParanoid" id="A7TSC3"/>
<name>A7TSC3_VANPO</name>
<dbReference type="InterPro" id="IPR037445">
    <property type="entry name" value="MAGE"/>
</dbReference>
<dbReference type="KEGG" id="vpo:Kpol_364p7"/>
<feature type="region of interest" description="Disordered" evidence="1">
    <location>
        <begin position="1"/>
        <end position="27"/>
    </location>
</feature>
<evidence type="ECO:0000313" key="3">
    <source>
        <dbReference type="EMBL" id="EDO14835.1"/>
    </source>
</evidence>
<dbReference type="Proteomes" id="UP000000267">
    <property type="component" value="Unassembled WGS sequence"/>
</dbReference>
<dbReference type="eggNOG" id="KOG4562">
    <property type="taxonomic scope" value="Eukaryota"/>
</dbReference>
<organism evidence="4">
    <name type="scientific">Vanderwaltozyma polyspora (strain ATCC 22028 / DSM 70294 / BCRC 21397 / CBS 2163 / NBRC 10782 / NRRL Y-8283 / UCD 57-17)</name>
    <name type="common">Kluyveromyces polysporus</name>
    <dbReference type="NCBI Taxonomy" id="436907"/>
    <lineage>
        <taxon>Eukaryota</taxon>
        <taxon>Fungi</taxon>
        <taxon>Dikarya</taxon>
        <taxon>Ascomycota</taxon>
        <taxon>Saccharomycotina</taxon>
        <taxon>Saccharomycetes</taxon>
        <taxon>Saccharomycetales</taxon>
        <taxon>Saccharomycetaceae</taxon>
        <taxon>Vanderwaltozyma</taxon>
    </lineage>
</organism>
<reference evidence="3 4" key="1">
    <citation type="journal article" date="2007" name="Proc. Natl. Acad. Sci. U.S.A.">
        <title>Independent sorting-out of thousands of duplicated gene pairs in two yeast species descended from a whole-genome duplication.</title>
        <authorList>
            <person name="Scannell D.R."/>
            <person name="Frank A.C."/>
            <person name="Conant G.C."/>
            <person name="Byrne K.P."/>
            <person name="Woolfit M."/>
            <person name="Wolfe K.H."/>
        </authorList>
    </citation>
    <scope>NUCLEOTIDE SEQUENCE [LARGE SCALE GENOMIC DNA]</scope>
    <source>
        <strain evidence="4">ATCC 22028 / DSM 70294 / BCRC 21397 / CBS 2163 / NBRC 10782 / NRRL Y-8283 / UCD 57-17</strain>
    </source>
</reference>
<dbReference type="InterPro" id="IPR002190">
    <property type="entry name" value="MHD_dom"/>
</dbReference>
<dbReference type="GeneID" id="5542869"/>
<evidence type="ECO:0000313" key="4">
    <source>
        <dbReference type="Proteomes" id="UP000000267"/>
    </source>
</evidence>
<dbReference type="PANTHER" id="PTHR11736:SF14">
    <property type="entry name" value="NSE3 HOMOLOG, SMC5-SMC6 COMPLEX COMPONENT"/>
    <property type="match status" value="1"/>
</dbReference>
<dbReference type="GO" id="GO:0005634">
    <property type="term" value="C:nucleus"/>
    <property type="evidence" value="ECO:0007669"/>
    <property type="project" value="TreeGrafter"/>
</dbReference>
<dbReference type="Gene3D" id="1.10.10.1200">
    <property type="entry name" value="MAGE homology domain, winged helix WH1 motif"/>
    <property type="match status" value="1"/>
</dbReference>
<proteinExistence type="predicted"/>
<dbReference type="GO" id="GO:0030915">
    <property type="term" value="C:Smc5-Smc6 complex"/>
    <property type="evidence" value="ECO:0007669"/>
    <property type="project" value="EnsemblFungi"/>
</dbReference>
<dbReference type="GO" id="GO:0006281">
    <property type="term" value="P:DNA repair"/>
    <property type="evidence" value="ECO:0007669"/>
    <property type="project" value="EnsemblFungi"/>
</dbReference>
<dbReference type="OMA" id="FMDINAI"/>